<evidence type="ECO:0000256" key="13">
    <source>
        <dbReference type="ARBA" id="ARBA00040403"/>
    </source>
</evidence>
<comment type="caution">
    <text evidence="18">The sequence shown here is derived from an EMBL/GenBank/DDBJ whole genome shotgun (WGS) entry which is preliminary data.</text>
</comment>
<evidence type="ECO:0000256" key="9">
    <source>
        <dbReference type="ARBA" id="ARBA00023034"/>
    </source>
</evidence>
<evidence type="ECO:0000256" key="11">
    <source>
        <dbReference type="ARBA" id="ARBA00023180"/>
    </source>
</evidence>
<keyword evidence="18" id="KW-0378">Hydrolase</keyword>
<keyword evidence="19" id="KW-1185">Reference proteome</keyword>
<dbReference type="PANTHER" id="PTHR11802:SF190">
    <property type="entry name" value="PHEROMONE-PROCESSING CARBOXYPEPTIDASE KEX1"/>
    <property type="match status" value="1"/>
</dbReference>
<keyword evidence="8 17" id="KW-1133">Transmembrane helix</keyword>
<keyword evidence="18" id="KW-0645">Protease</keyword>
<organism evidence="18 19">
    <name type="scientific">Polyrhizophydium stewartii</name>
    <dbReference type="NCBI Taxonomy" id="2732419"/>
    <lineage>
        <taxon>Eukaryota</taxon>
        <taxon>Fungi</taxon>
        <taxon>Fungi incertae sedis</taxon>
        <taxon>Chytridiomycota</taxon>
        <taxon>Chytridiomycota incertae sedis</taxon>
        <taxon>Chytridiomycetes</taxon>
        <taxon>Rhizophydiales</taxon>
        <taxon>Rhizophydiales incertae sedis</taxon>
        <taxon>Polyrhizophydium</taxon>
    </lineage>
</organism>
<comment type="similarity">
    <text evidence="3">Belongs to the peptidase S10 family.</text>
</comment>
<comment type="subcellular location">
    <subcellularLocation>
        <location evidence="2">Golgi apparatus</location>
        <location evidence="2">trans-Golgi network membrane</location>
        <topology evidence="2">Single-pass type I membrane protein</topology>
    </subcellularLocation>
</comment>
<dbReference type="Gene3D" id="3.40.50.1820">
    <property type="entry name" value="alpha/beta hydrolase"/>
    <property type="match status" value="1"/>
</dbReference>
<evidence type="ECO:0000256" key="15">
    <source>
        <dbReference type="ARBA" id="ARBA00042717"/>
    </source>
</evidence>
<evidence type="ECO:0000313" key="18">
    <source>
        <dbReference type="EMBL" id="KAL2918648.1"/>
    </source>
</evidence>
<dbReference type="InterPro" id="IPR001563">
    <property type="entry name" value="Peptidase_S10"/>
</dbReference>
<evidence type="ECO:0000256" key="3">
    <source>
        <dbReference type="ARBA" id="ARBA00009431"/>
    </source>
</evidence>
<name>A0ABR4NGJ1_9FUNG</name>
<feature type="transmembrane region" description="Helical" evidence="17">
    <location>
        <begin position="402"/>
        <end position="423"/>
    </location>
</feature>
<evidence type="ECO:0000256" key="17">
    <source>
        <dbReference type="SAM" id="Phobius"/>
    </source>
</evidence>
<dbReference type="InterPro" id="IPR029058">
    <property type="entry name" value="AB_hydrolase_fold"/>
</dbReference>
<keyword evidence="9" id="KW-0333">Golgi apparatus</keyword>
<evidence type="ECO:0000256" key="1">
    <source>
        <dbReference type="ARBA" id="ARBA00001003"/>
    </source>
</evidence>
<dbReference type="Proteomes" id="UP001527925">
    <property type="component" value="Unassembled WGS sequence"/>
</dbReference>
<keyword evidence="11" id="KW-0325">Glycoprotein</keyword>
<evidence type="ECO:0000256" key="10">
    <source>
        <dbReference type="ARBA" id="ARBA00023136"/>
    </source>
</evidence>
<dbReference type="EC" id="3.4.16.6" evidence="12"/>
<keyword evidence="10 17" id="KW-0472">Membrane</keyword>
<dbReference type="EMBL" id="JADGIZ020000006">
    <property type="protein sequence ID" value="KAL2918648.1"/>
    <property type="molecule type" value="Genomic_DNA"/>
</dbReference>
<evidence type="ECO:0000256" key="6">
    <source>
        <dbReference type="ARBA" id="ARBA00022703"/>
    </source>
</evidence>
<dbReference type="SUPFAM" id="SSF53474">
    <property type="entry name" value="alpha/beta-Hydrolases"/>
    <property type="match status" value="1"/>
</dbReference>
<evidence type="ECO:0000256" key="12">
    <source>
        <dbReference type="ARBA" id="ARBA00038895"/>
    </source>
</evidence>
<protein>
    <recommendedName>
        <fullName evidence="14">Pheromone-processing carboxypeptidase KEX1</fullName>
        <ecNumber evidence="12">3.4.16.6</ecNumber>
    </recommendedName>
    <alternativeName>
        <fullName evidence="15">Carboxypeptidase D</fullName>
    </alternativeName>
    <alternativeName>
        <fullName evidence="13">Pheromone-processing carboxypeptidase kex1</fullName>
    </alternativeName>
</protein>
<dbReference type="PRINTS" id="PR00724">
    <property type="entry name" value="CRBOXYPTASEC"/>
</dbReference>
<dbReference type="PANTHER" id="PTHR11802">
    <property type="entry name" value="SERINE PROTEASE FAMILY S10 SERINE CARBOXYPEPTIDASE"/>
    <property type="match status" value="1"/>
</dbReference>
<evidence type="ECO:0000256" key="4">
    <source>
        <dbReference type="ARBA" id="ARBA00022645"/>
    </source>
</evidence>
<sequence>MELKQRQLRSMDGVFLENGPFRVQPDKTLKINPYAWRQNAHMLYVDQPVGTGYSFSEQGEFRRTLKDVTSDFVAFMTHFFQVFPEHQRSELVLAGESFAGTYVPYFATELLRLNKESGAKFRLSGIIIGNGWIDPVRQYASFVPFALKHDLLHGSYLQIAKEKAEKCMDLMEKAERVHYNACEAIMEQILNESQSGYRPCLNMYDIRLRDEKINEGCGITWPAGLSDMTAYLSQASVKKALHADANPIDGWKECSRDVHQALDEDMSLPSYKLFPSLLLQIQITLFNGDADLICNTMGIQSMIDALEWSGEKGFGSAPAQSWHIDGERVGVVTSARNLTLMVVDQASHMVPVDAPKASLDIVNRVLGVADAQPLFKSTLGPADEALPSGAIDGSTPPPRGTYMLALFFLVAVAIVGVLGWVFLRRGARRTPVSPRNRSRRAGQGPWQQVPNTDIELEEP</sequence>
<keyword evidence="6" id="KW-0053">Apoptosis</keyword>
<proteinExistence type="inferred from homology"/>
<evidence type="ECO:0000313" key="19">
    <source>
        <dbReference type="Proteomes" id="UP001527925"/>
    </source>
</evidence>
<comment type="catalytic activity">
    <reaction evidence="1">
        <text>Preferential release of a C-terminal arginine or lysine residue.</text>
        <dbReference type="EC" id="3.4.16.6"/>
    </reaction>
</comment>
<evidence type="ECO:0000256" key="16">
    <source>
        <dbReference type="SAM" id="MobiDB-lite"/>
    </source>
</evidence>
<feature type="region of interest" description="Disordered" evidence="16">
    <location>
        <begin position="431"/>
        <end position="459"/>
    </location>
</feature>
<accession>A0ABR4NGJ1</accession>
<reference evidence="18 19" key="1">
    <citation type="submission" date="2023-09" db="EMBL/GenBank/DDBJ databases">
        <title>Pangenome analysis of Batrachochytrium dendrobatidis and related Chytrids.</title>
        <authorList>
            <person name="Yacoub M.N."/>
            <person name="Stajich J.E."/>
            <person name="James T.Y."/>
        </authorList>
    </citation>
    <scope>NUCLEOTIDE SEQUENCE [LARGE SCALE GENOMIC DNA]</scope>
    <source>
        <strain evidence="18 19">JEL0888</strain>
    </source>
</reference>
<gene>
    <name evidence="18" type="primary">KEX1</name>
    <name evidence="18" type="ORF">HK105_202049</name>
</gene>
<evidence type="ECO:0000256" key="7">
    <source>
        <dbReference type="ARBA" id="ARBA00022729"/>
    </source>
</evidence>
<keyword evidence="5 17" id="KW-0812">Transmembrane</keyword>
<keyword evidence="4 18" id="KW-0121">Carboxypeptidase</keyword>
<dbReference type="GO" id="GO:0004185">
    <property type="term" value="F:serine-type carboxypeptidase activity"/>
    <property type="evidence" value="ECO:0007669"/>
    <property type="project" value="UniProtKB-EC"/>
</dbReference>
<evidence type="ECO:0000256" key="2">
    <source>
        <dbReference type="ARBA" id="ARBA00004393"/>
    </source>
</evidence>
<evidence type="ECO:0000256" key="14">
    <source>
        <dbReference type="ARBA" id="ARBA00040628"/>
    </source>
</evidence>
<dbReference type="GO" id="GO:0006508">
    <property type="term" value="P:proteolysis"/>
    <property type="evidence" value="ECO:0007669"/>
    <property type="project" value="UniProtKB-KW"/>
</dbReference>
<keyword evidence="7" id="KW-0732">Signal</keyword>
<evidence type="ECO:0000256" key="5">
    <source>
        <dbReference type="ARBA" id="ARBA00022692"/>
    </source>
</evidence>
<evidence type="ECO:0000256" key="8">
    <source>
        <dbReference type="ARBA" id="ARBA00022989"/>
    </source>
</evidence>
<dbReference type="Pfam" id="PF00450">
    <property type="entry name" value="Peptidase_S10"/>
    <property type="match status" value="1"/>
</dbReference>